<dbReference type="PANTHER" id="PTHR11552:SF208">
    <property type="entry name" value="RE36204P-RELATED"/>
    <property type="match status" value="1"/>
</dbReference>
<evidence type="ECO:0000313" key="6">
    <source>
        <dbReference type="EnsemblMetazoa" id="XP_014240730.1"/>
    </source>
</evidence>
<feature type="signal peptide" evidence="4">
    <location>
        <begin position="1"/>
        <end position="16"/>
    </location>
</feature>
<dbReference type="OrthoDB" id="269227at2759"/>
<dbReference type="Pfam" id="PF05199">
    <property type="entry name" value="GMC_oxred_C"/>
    <property type="match status" value="1"/>
</dbReference>
<evidence type="ECO:0000256" key="2">
    <source>
        <dbReference type="PIRSR" id="PIRSR000137-1"/>
    </source>
</evidence>
<dbReference type="Gene3D" id="3.30.560.10">
    <property type="entry name" value="Glucose Oxidase, domain 3"/>
    <property type="match status" value="1"/>
</dbReference>
<feature type="binding site" evidence="3">
    <location>
        <position position="285"/>
    </location>
    <ligand>
        <name>FAD</name>
        <dbReference type="ChEBI" id="CHEBI:57692"/>
    </ligand>
</feature>
<comment type="similarity">
    <text evidence="1">Belongs to the GMC oxidoreductase family.</text>
</comment>
<dbReference type="OMA" id="HIGVSYL"/>
<keyword evidence="7" id="KW-1185">Reference proteome</keyword>
<protein>
    <recommendedName>
        <fullName evidence="5">Glucose-methanol-choline oxidoreductase N-terminal domain-containing protein</fullName>
    </recommendedName>
</protein>
<keyword evidence="3" id="KW-0285">Flavoprotein</keyword>
<feature type="active site" description="Proton donor" evidence="2">
    <location>
        <position position="564"/>
    </location>
</feature>
<accession>A0A8I6R8X5</accession>
<dbReference type="GeneID" id="106661697"/>
<dbReference type="Proteomes" id="UP000494040">
    <property type="component" value="Unassembled WGS sequence"/>
</dbReference>
<reference evidence="6" key="1">
    <citation type="submission" date="2022-01" db="UniProtKB">
        <authorList>
            <consortium name="EnsemblMetazoa"/>
        </authorList>
    </citation>
    <scope>IDENTIFICATION</scope>
</reference>
<feature type="active site" description="Proton acceptor" evidence="2">
    <location>
        <position position="602"/>
    </location>
</feature>
<name>A0A8I6R8X5_CIMLE</name>
<organism evidence="6 7">
    <name type="scientific">Cimex lectularius</name>
    <name type="common">Bed bug</name>
    <name type="synonym">Acanthia lectularia</name>
    <dbReference type="NCBI Taxonomy" id="79782"/>
    <lineage>
        <taxon>Eukaryota</taxon>
        <taxon>Metazoa</taxon>
        <taxon>Ecdysozoa</taxon>
        <taxon>Arthropoda</taxon>
        <taxon>Hexapoda</taxon>
        <taxon>Insecta</taxon>
        <taxon>Pterygota</taxon>
        <taxon>Neoptera</taxon>
        <taxon>Paraneoptera</taxon>
        <taxon>Hemiptera</taxon>
        <taxon>Heteroptera</taxon>
        <taxon>Panheteroptera</taxon>
        <taxon>Cimicomorpha</taxon>
        <taxon>Cimicidae</taxon>
        <taxon>Cimex</taxon>
    </lineage>
</organism>
<dbReference type="GO" id="GO:0016614">
    <property type="term" value="F:oxidoreductase activity, acting on CH-OH group of donors"/>
    <property type="evidence" value="ECO:0007669"/>
    <property type="project" value="InterPro"/>
</dbReference>
<evidence type="ECO:0000256" key="3">
    <source>
        <dbReference type="PIRSR" id="PIRSR000137-2"/>
    </source>
</evidence>
<evidence type="ECO:0000256" key="4">
    <source>
        <dbReference type="SAM" id="SignalP"/>
    </source>
</evidence>
<dbReference type="InterPro" id="IPR036188">
    <property type="entry name" value="FAD/NAD-bd_sf"/>
</dbReference>
<dbReference type="SUPFAM" id="SSF54373">
    <property type="entry name" value="FAD-linked reductases, C-terminal domain"/>
    <property type="match status" value="1"/>
</dbReference>
<keyword evidence="4" id="KW-0732">Signal</keyword>
<dbReference type="KEGG" id="clec:106661697"/>
<dbReference type="EnsemblMetazoa" id="XM_024227950.1">
    <property type="protein sequence ID" value="XP_024083718.1"/>
    <property type="gene ID" value="LOC106661697"/>
</dbReference>
<evidence type="ECO:0000313" key="7">
    <source>
        <dbReference type="Proteomes" id="UP000494040"/>
    </source>
</evidence>
<dbReference type="SUPFAM" id="SSF51905">
    <property type="entry name" value="FAD/NAD(P)-binding domain"/>
    <property type="match status" value="1"/>
</dbReference>
<evidence type="ECO:0000259" key="5">
    <source>
        <dbReference type="PROSITE" id="PS00624"/>
    </source>
</evidence>
<dbReference type="RefSeq" id="XP_024083718.1">
    <property type="nucleotide sequence ID" value="XM_024227950.1"/>
</dbReference>
<dbReference type="InterPro" id="IPR012132">
    <property type="entry name" value="GMC_OxRdtase"/>
</dbReference>
<feature type="domain" description="Glucose-methanol-choline oxidoreductase N-terminal" evidence="5">
    <location>
        <begin position="322"/>
        <end position="336"/>
    </location>
</feature>
<dbReference type="Pfam" id="PF00732">
    <property type="entry name" value="GMC_oxred_N"/>
    <property type="match status" value="1"/>
</dbReference>
<dbReference type="Gene3D" id="3.50.50.60">
    <property type="entry name" value="FAD/NAD(P)-binding domain"/>
    <property type="match status" value="1"/>
</dbReference>
<sequence>MNWAVFLLWVLVPCSAFSIELFVENVINNLLAPIRGIQKAVRFLDVSTKLTREVTYAGKEPKLNEYDFIVVGMSPSGCVIANRLTEEPRTTVLLLEAGQEDNVITDIPALNPYILISDYNWAFYPELAKGVCTAMTGGICPWPSGKGPGGGTILNGMIYTRGNFRDYDNWAAEGNPGWSYNEIKHYFNKIERMTIKELRNSPYHGRNGYLSISYVPFVSPLLEAFLQAGEFFGFSRVDYNNPNSHIGFSQIQSSTILGERETSARAYIQPIIGRPNLFISLRSRVAKVLIDYETKRAFGVTYIKDGKLHAAYAKKEVVLAAGAFNSPQLLMLSGIGHADHLEEIGIPVLMNLPVGDNLMEHVGMHALSFILNKNVSLQPLQIFRDAIPNVLDYFVKSRGSLTTLGCEGISYLKTKYSNTTEDYPDIELLFVASSFSEDAGVLLRKTFGMNDETYDYVFRAIDGKSTFSIWPMLLYPQSRGFVRLKDNSPFSKVRIYHNFLTERIDRLILVEAIKMAIVLSTSPSFQKYGAKLWDRPFPQCVQYDFGSDEYWECVVTAFPSQWHHQSGTCKMGNVVNHRLRVFGTVGLRVADASIMPTITGGHTQAVAYMIGEKAADLIKEDWQLSKYS</sequence>
<proteinExistence type="inferred from homology"/>
<keyword evidence="3" id="KW-0274">FAD</keyword>
<dbReference type="PANTHER" id="PTHR11552">
    <property type="entry name" value="GLUCOSE-METHANOL-CHOLINE GMC OXIDOREDUCTASE"/>
    <property type="match status" value="1"/>
</dbReference>
<dbReference type="PIRSF" id="PIRSF000137">
    <property type="entry name" value="Alcohol_oxidase"/>
    <property type="match status" value="1"/>
</dbReference>
<dbReference type="InterPro" id="IPR000172">
    <property type="entry name" value="GMC_OxRdtase_N"/>
</dbReference>
<dbReference type="PROSITE" id="PS00624">
    <property type="entry name" value="GMC_OXRED_2"/>
    <property type="match status" value="1"/>
</dbReference>
<dbReference type="InterPro" id="IPR007867">
    <property type="entry name" value="GMC_OxRtase_C"/>
</dbReference>
<dbReference type="AlphaFoldDB" id="A0A8I6R8X5"/>
<dbReference type="EnsemblMetazoa" id="XM_014385244.2">
    <property type="protein sequence ID" value="XP_014240730.1"/>
    <property type="gene ID" value="LOC106661697"/>
</dbReference>
<evidence type="ECO:0000256" key="1">
    <source>
        <dbReference type="ARBA" id="ARBA00010790"/>
    </source>
</evidence>
<dbReference type="GO" id="GO:0050660">
    <property type="term" value="F:flavin adenine dinucleotide binding"/>
    <property type="evidence" value="ECO:0007669"/>
    <property type="project" value="InterPro"/>
</dbReference>
<comment type="cofactor">
    <cofactor evidence="3">
        <name>FAD</name>
        <dbReference type="ChEBI" id="CHEBI:57692"/>
    </cofactor>
</comment>
<feature type="chain" id="PRO_5035103408" description="Glucose-methanol-choline oxidoreductase N-terminal domain-containing protein" evidence="4">
    <location>
        <begin position="17"/>
        <end position="628"/>
    </location>
</feature>
<dbReference type="RefSeq" id="XP_014240730.1">
    <property type="nucleotide sequence ID" value="XM_014385244.2"/>
</dbReference>